<accession>A0A0D2CQW2</accession>
<feature type="compositionally biased region" description="Basic residues" evidence="1">
    <location>
        <begin position="610"/>
        <end position="632"/>
    </location>
</feature>
<dbReference type="Proteomes" id="UP000054466">
    <property type="component" value="Unassembled WGS sequence"/>
</dbReference>
<name>A0A0D2CQW2_9EURO</name>
<evidence type="ECO:0000313" key="3">
    <source>
        <dbReference type="Proteomes" id="UP000054466"/>
    </source>
</evidence>
<dbReference type="VEuPathDB" id="FungiDB:PV07_09107"/>
<proteinExistence type="predicted"/>
<gene>
    <name evidence="2" type="ORF">PV07_09107</name>
</gene>
<reference evidence="2 3" key="1">
    <citation type="submission" date="2015-01" db="EMBL/GenBank/DDBJ databases">
        <title>The Genome Sequence of Cladophialophora immunda CBS83496.</title>
        <authorList>
            <consortium name="The Broad Institute Genomics Platform"/>
            <person name="Cuomo C."/>
            <person name="de Hoog S."/>
            <person name="Gorbushina A."/>
            <person name="Stielow B."/>
            <person name="Teixiera M."/>
            <person name="Abouelleil A."/>
            <person name="Chapman S.B."/>
            <person name="Priest M."/>
            <person name="Young S.K."/>
            <person name="Wortman J."/>
            <person name="Nusbaum C."/>
            <person name="Birren B."/>
        </authorList>
    </citation>
    <scope>NUCLEOTIDE SEQUENCE [LARGE SCALE GENOMIC DNA]</scope>
    <source>
        <strain evidence="2 3">CBS 83496</strain>
    </source>
</reference>
<dbReference type="OrthoDB" id="4121238at2759"/>
<feature type="region of interest" description="Disordered" evidence="1">
    <location>
        <begin position="250"/>
        <end position="302"/>
    </location>
</feature>
<feature type="compositionally biased region" description="Low complexity" evidence="1">
    <location>
        <begin position="480"/>
        <end position="490"/>
    </location>
</feature>
<feature type="region of interest" description="Disordered" evidence="1">
    <location>
        <begin position="455"/>
        <end position="490"/>
    </location>
</feature>
<keyword evidence="3" id="KW-1185">Reference proteome</keyword>
<evidence type="ECO:0000256" key="1">
    <source>
        <dbReference type="SAM" id="MobiDB-lite"/>
    </source>
</evidence>
<feature type="region of interest" description="Disordered" evidence="1">
    <location>
        <begin position="1"/>
        <end position="52"/>
    </location>
</feature>
<dbReference type="AlphaFoldDB" id="A0A0D2CQW2"/>
<sequence>MVGGTYSSFSATGNWGQGTDSEQDDWPKGNGAGHRGARTPVKRRILASSTGLPPYVTSYLRDAMKRREATTKVLRRRQFGNSTPVNKPTARGSGRSSGKPQTLKSATSNKYHKAVFPGMRVPVHMRKGDKGAHDGYRPNSGVTQPNRHEFVPVMSVQCPMPGGTAVTMSTDPVQKVTWGPITRIEASREARELLNLWLEAVSDVKKTKEKGKEEDESDESDEDETDKPMKTKKVKNGDNAASVVAGFKADGWSGHKDRQNMSVNDDLTPATTSQADTEATTDTNPPCRFLKPPPPTPPDTIFHKTHSVAAALSMPTLPTLHRISDPQLVEQYRLQHAMDPEAFEKETRAIKKGLVGAKVARGGKPRLLKNEYTVELASREDAETAERWAKDQGRTFGISDMRSRANSMLTASDAASASGELALKIRSGEMATAAKECEEPDKTEDASELQFPSLPQAENTGAAPDQADETCSAEPKHKQTTSSASTTTAAYTLLNPKPTLRKIKSQLSRLDLSAHVSKITTYGNVRHQHSVKREADDHGEKRTVKTWIEITEVYEVPTSKSLTFKDVAAAVEEEEEAEGCDSDGDGWEGESDEGWSEDSDESDDDTAKEKGKRKPVKKNQKTKSKSKGKAKRSTALESDEEGYNSDSGSASSSSSTTSESDGASDRVGVHASVKRHYDRNETEAEALFRSLSRFGEVSAESIAQVSSDLRALMAGLRMDGKLDTHQA</sequence>
<feature type="region of interest" description="Disordered" evidence="1">
    <location>
        <begin position="205"/>
        <end position="238"/>
    </location>
</feature>
<feature type="compositionally biased region" description="Polar residues" evidence="1">
    <location>
        <begin position="260"/>
        <end position="284"/>
    </location>
</feature>
<protein>
    <submittedName>
        <fullName evidence="2">Uncharacterized protein</fullName>
    </submittedName>
</protein>
<dbReference type="GeneID" id="27348301"/>
<feature type="compositionally biased region" description="Polar residues" evidence="1">
    <location>
        <begin position="94"/>
        <end position="109"/>
    </location>
</feature>
<dbReference type="EMBL" id="KN847044">
    <property type="protein sequence ID" value="KIW25974.1"/>
    <property type="molecule type" value="Genomic_DNA"/>
</dbReference>
<feature type="compositionally biased region" description="Low complexity" evidence="1">
    <location>
        <begin position="645"/>
        <end position="661"/>
    </location>
</feature>
<feature type="region of interest" description="Disordered" evidence="1">
    <location>
        <begin position="570"/>
        <end position="676"/>
    </location>
</feature>
<feature type="compositionally biased region" description="Basic residues" evidence="1">
    <location>
        <begin position="35"/>
        <end position="45"/>
    </location>
</feature>
<feature type="region of interest" description="Disordered" evidence="1">
    <location>
        <begin position="72"/>
        <end position="110"/>
    </location>
</feature>
<feature type="compositionally biased region" description="Polar residues" evidence="1">
    <location>
        <begin position="1"/>
        <end position="20"/>
    </location>
</feature>
<feature type="compositionally biased region" description="Acidic residues" evidence="1">
    <location>
        <begin position="214"/>
        <end position="225"/>
    </location>
</feature>
<dbReference type="RefSeq" id="XP_016246190.1">
    <property type="nucleotide sequence ID" value="XM_016396334.1"/>
</dbReference>
<feature type="compositionally biased region" description="Acidic residues" evidence="1">
    <location>
        <begin position="571"/>
        <end position="606"/>
    </location>
</feature>
<evidence type="ECO:0000313" key="2">
    <source>
        <dbReference type="EMBL" id="KIW25974.1"/>
    </source>
</evidence>
<dbReference type="HOGENOM" id="CLU_432785_0_0_1"/>
<organism evidence="2 3">
    <name type="scientific">Cladophialophora immunda</name>
    <dbReference type="NCBI Taxonomy" id="569365"/>
    <lineage>
        <taxon>Eukaryota</taxon>
        <taxon>Fungi</taxon>
        <taxon>Dikarya</taxon>
        <taxon>Ascomycota</taxon>
        <taxon>Pezizomycotina</taxon>
        <taxon>Eurotiomycetes</taxon>
        <taxon>Chaetothyriomycetidae</taxon>
        <taxon>Chaetothyriales</taxon>
        <taxon>Herpotrichiellaceae</taxon>
        <taxon>Cladophialophora</taxon>
    </lineage>
</organism>